<dbReference type="RefSeq" id="XP_012185915.1">
    <property type="nucleotide sequence ID" value="XM_012330525.1"/>
</dbReference>
<dbReference type="Pfam" id="PF00385">
    <property type="entry name" value="Chromo"/>
    <property type="match status" value="1"/>
</dbReference>
<protein>
    <recommendedName>
        <fullName evidence="1">Chromo domain-containing protein</fullName>
    </recommendedName>
</protein>
<dbReference type="EMBL" id="HE797424">
    <property type="protein sequence ID" value="CCM06632.1"/>
    <property type="molecule type" value="Genomic_DNA"/>
</dbReference>
<dbReference type="Pfam" id="PF24626">
    <property type="entry name" value="SH3_Tf2-1"/>
    <property type="match status" value="1"/>
</dbReference>
<proteinExistence type="predicted"/>
<name>J4I3I4_9APHY</name>
<keyword evidence="3" id="KW-1185">Reference proteome</keyword>
<evidence type="ECO:0000259" key="1">
    <source>
        <dbReference type="PROSITE" id="PS50013"/>
    </source>
</evidence>
<organism evidence="2 3">
    <name type="scientific">Fibroporia radiculosa</name>
    <dbReference type="NCBI Taxonomy" id="599839"/>
    <lineage>
        <taxon>Eukaryota</taxon>
        <taxon>Fungi</taxon>
        <taxon>Dikarya</taxon>
        <taxon>Basidiomycota</taxon>
        <taxon>Agaricomycotina</taxon>
        <taxon>Agaricomycetes</taxon>
        <taxon>Polyporales</taxon>
        <taxon>Fibroporiaceae</taxon>
        <taxon>Fibroporia</taxon>
    </lineage>
</organism>
<evidence type="ECO:0000313" key="2">
    <source>
        <dbReference type="EMBL" id="CCM06632.1"/>
    </source>
</evidence>
<dbReference type="OrthoDB" id="3253957at2759"/>
<dbReference type="Gene3D" id="2.40.50.40">
    <property type="match status" value="1"/>
</dbReference>
<sequence length="203" mass="23308">MSPFQALMGYQPQHNIPTVGTTDAPDIASRLTQLAHLRTEIQSSIQLAEETVKKWNKDKFVKYAPGQKVWLEATNLKGLHLKAKLGPKRYGPFIINQKLSSVVYQLKLPPKWKIHPVFHAGLLYPYTETTMHRKNYLQPPPELIKNQEEFEIECIIDSKTVGKQILYQVQWKGYLASDDFWLPKTELSHAKDALANFLQPNKG</sequence>
<dbReference type="InterPro" id="IPR023780">
    <property type="entry name" value="Chromo_domain"/>
</dbReference>
<dbReference type="PROSITE" id="PS50013">
    <property type="entry name" value="CHROMO_2"/>
    <property type="match status" value="1"/>
</dbReference>
<dbReference type="InterPro" id="IPR016197">
    <property type="entry name" value="Chromo-like_dom_sf"/>
</dbReference>
<accession>J4I3I4</accession>
<dbReference type="GO" id="GO:0006338">
    <property type="term" value="P:chromatin remodeling"/>
    <property type="evidence" value="ECO:0007669"/>
    <property type="project" value="UniProtKB-ARBA"/>
</dbReference>
<dbReference type="Proteomes" id="UP000006352">
    <property type="component" value="Unassembled WGS sequence"/>
</dbReference>
<dbReference type="SUPFAM" id="SSF54160">
    <property type="entry name" value="Chromo domain-like"/>
    <property type="match status" value="1"/>
</dbReference>
<feature type="domain" description="Chromo" evidence="1">
    <location>
        <begin position="150"/>
        <end position="203"/>
    </location>
</feature>
<dbReference type="STRING" id="599839.J4I3I4"/>
<dbReference type="InterPro" id="IPR000953">
    <property type="entry name" value="Chromo/chromo_shadow_dom"/>
</dbReference>
<dbReference type="AlphaFoldDB" id="J4I3I4"/>
<reference evidence="2 3" key="1">
    <citation type="journal article" date="2012" name="Appl. Environ. Microbiol.">
        <title>Short-read sequencing for genomic analysis of the brown rot fungus Fibroporia radiculosa.</title>
        <authorList>
            <person name="Tang J.D."/>
            <person name="Perkins A.D."/>
            <person name="Sonstegard T.S."/>
            <person name="Schroeder S.G."/>
            <person name="Burgess S.C."/>
            <person name="Diehl S.V."/>
        </authorList>
    </citation>
    <scope>NUCLEOTIDE SEQUENCE [LARGE SCALE GENOMIC DNA]</scope>
    <source>
        <strain evidence="2 3">TFFH 294</strain>
    </source>
</reference>
<dbReference type="InterPro" id="IPR056924">
    <property type="entry name" value="SH3_Tf2-1"/>
</dbReference>
<dbReference type="GeneID" id="24101532"/>
<gene>
    <name evidence="2" type="ORF">FIBRA_08912</name>
</gene>
<dbReference type="HOGENOM" id="CLU_000384_6_4_1"/>
<dbReference type="SMART" id="SM00298">
    <property type="entry name" value="CHROMO"/>
    <property type="match status" value="1"/>
</dbReference>
<evidence type="ECO:0000313" key="3">
    <source>
        <dbReference type="Proteomes" id="UP000006352"/>
    </source>
</evidence>
<dbReference type="InParanoid" id="J4I3I4"/>
<dbReference type="CDD" id="cd00024">
    <property type="entry name" value="CD_CSD"/>
    <property type="match status" value="1"/>
</dbReference>